<dbReference type="HOGENOM" id="CLU_017584_9_0_11"/>
<dbReference type="InterPro" id="IPR011711">
    <property type="entry name" value="GntR_C"/>
</dbReference>
<dbReference type="PANTHER" id="PTHR43537:SF24">
    <property type="entry name" value="GLUCONATE OPERON TRANSCRIPTIONAL REPRESSOR"/>
    <property type="match status" value="1"/>
</dbReference>
<feature type="domain" description="HTH gntR-type" evidence="4">
    <location>
        <begin position="29"/>
        <end position="99"/>
    </location>
</feature>
<keyword evidence="3" id="KW-0804">Transcription</keyword>
<dbReference type="InterPro" id="IPR036388">
    <property type="entry name" value="WH-like_DNA-bd_sf"/>
</dbReference>
<dbReference type="InterPro" id="IPR036390">
    <property type="entry name" value="WH_DNA-bd_sf"/>
</dbReference>
<dbReference type="PROSITE" id="PS50949">
    <property type="entry name" value="HTH_GNTR"/>
    <property type="match status" value="1"/>
</dbReference>
<dbReference type="InterPro" id="IPR008920">
    <property type="entry name" value="TF_FadR/GntR_C"/>
</dbReference>
<dbReference type="PRINTS" id="PR00035">
    <property type="entry name" value="HTHGNTR"/>
</dbReference>
<keyword evidence="6" id="KW-1185">Reference proteome</keyword>
<dbReference type="Pfam" id="PF00392">
    <property type="entry name" value="GntR"/>
    <property type="match status" value="1"/>
</dbReference>
<evidence type="ECO:0000256" key="2">
    <source>
        <dbReference type="ARBA" id="ARBA00023125"/>
    </source>
</evidence>
<dbReference type="Gene3D" id="1.10.10.10">
    <property type="entry name" value="Winged helix-like DNA-binding domain superfamily/Winged helix DNA-binding domain"/>
    <property type="match status" value="1"/>
</dbReference>
<dbReference type="Pfam" id="PF07729">
    <property type="entry name" value="FCD"/>
    <property type="match status" value="1"/>
</dbReference>
<evidence type="ECO:0000256" key="1">
    <source>
        <dbReference type="ARBA" id="ARBA00023015"/>
    </source>
</evidence>
<evidence type="ECO:0000259" key="4">
    <source>
        <dbReference type="PROSITE" id="PS50949"/>
    </source>
</evidence>
<dbReference type="GO" id="GO:0003700">
    <property type="term" value="F:DNA-binding transcription factor activity"/>
    <property type="evidence" value="ECO:0007669"/>
    <property type="project" value="InterPro"/>
</dbReference>
<dbReference type="eggNOG" id="COG2186">
    <property type="taxonomic scope" value="Bacteria"/>
</dbReference>
<evidence type="ECO:0000313" key="5">
    <source>
        <dbReference type="EMBL" id="ABY22352.1"/>
    </source>
</evidence>
<dbReference type="SMART" id="SM00895">
    <property type="entry name" value="FCD"/>
    <property type="match status" value="1"/>
</dbReference>
<protein>
    <submittedName>
        <fullName evidence="5">Transcriptional regulator, GntR family</fullName>
    </submittedName>
</protein>
<dbReference type="SUPFAM" id="SSF46785">
    <property type="entry name" value="Winged helix' DNA-binding domain"/>
    <property type="match status" value="1"/>
</dbReference>
<dbReference type="SMART" id="SM00345">
    <property type="entry name" value="HTH_GNTR"/>
    <property type="match status" value="1"/>
</dbReference>
<accession>A9WLF3</accession>
<dbReference type="AlphaFoldDB" id="A9WLF3"/>
<dbReference type="SUPFAM" id="SSF48008">
    <property type="entry name" value="GntR ligand-binding domain-like"/>
    <property type="match status" value="1"/>
</dbReference>
<dbReference type="EMBL" id="CP000910">
    <property type="protein sequence ID" value="ABY22352.1"/>
    <property type="molecule type" value="Genomic_DNA"/>
</dbReference>
<gene>
    <name evidence="5" type="ordered locus">RSal33209_0603</name>
</gene>
<dbReference type="GO" id="GO:0003677">
    <property type="term" value="F:DNA binding"/>
    <property type="evidence" value="ECO:0007669"/>
    <property type="project" value="UniProtKB-KW"/>
</dbReference>
<proteinExistence type="predicted"/>
<dbReference type="RefSeq" id="WP_012244054.1">
    <property type="nucleotide sequence ID" value="NC_010168.1"/>
</dbReference>
<evidence type="ECO:0000256" key="3">
    <source>
        <dbReference type="ARBA" id="ARBA00023163"/>
    </source>
</evidence>
<organism evidence="5 6">
    <name type="scientific">Renibacterium salmoninarum (strain ATCC 33209 / DSM 20767 / JCM 11484 / NBRC 15589 / NCIMB 2235)</name>
    <dbReference type="NCBI Taxonomy" id="288705"/>
    <lineage>
        <taxon>Bacteria</taxon>
        <taxon>Bacillati</taxon>
        <taxon>Actinomycetota</taxon>
        <taxon>Actinomycetes</taxon>
        <taxon>Micrococcales</taxon>
        <taxon>Micrococcaceae</taxon>
        <taxon>Renibacterium</taxon>
    </lineage>
</organism>
<keyword evidence="2" id="KW-0238">DNA-binding</keyword>
<dbReference type="CDD" id="cd07377">
    <property type="entry name" value="WHTH_GntR"/>
    <property type="match status" value="1"/>
</dbReference>
<keyword evidence="1" id="KW-0805">Transcription regulation</keyword>
<sequence length="257" mass="27392">MSAEQTGMGHFETNGDLIGLNLLRPARTGNAFEETLASLLRAIRLGVFPPESRLPSERDLAERLGVSRSTLREALSALQESGHLVIRRGRYGGAIVTGGPTTSTDSHDSVPVSATDLLDAIRFPSVVEPGAAELSARADLSSTQRQSLQTAYEKLLAASIDDYRLFDSRFHLIIAELSGSPSLAAAVAESRAKTNALLEKISVLPANLAHSNEQHHIILAAILSGDAERARAAMFEHLAGTEALLRGFLSETTSLDG</sequence>
<dbReference type="STRING" id="288705.RSal33209_0603"/>
<dbReference type="Proteomes" id="UP000002007">
    <property type="component" value="Chromosome"/>
</dbReference>
<dbReference type="InterPro" id="IPR000524">
    <property type="entry name" value="Tscrpt_reg_HTH_GntR"/>
</dbReference>
<evidence type="ECO:0000313" key="6">
    <source>
        <dbReference type="Proteomes" id="UP000002007"/>
    </source>
</evidence>
<dbReference type="KEGG" id="rsa:RSal33209_0603"/>
<dbReference type="Gene3D" id="1.20.120.530">
    <property type="entry name" value="GntR ligand-binding domain-like"/>
    <property type="match status" value="1"/>
</dbReference>
<reference evidence="6" key="1">
    <citation type="journal article" date="2008" name="J. Bacteriol.">
        <title>Genome sequence of the fish pathogen Renibacterium salmoninarum suggests reductive evolution away from an environmental Arthrobacter ancestor.</title>
        <authorList>
            <person name="Wiens G.D."/>
            <person name="Rockey D.D."/>
            <person name="Wu Z."/>
            <person name="Chang J."/>
            <person name="Levy R."/>
            <person name="Crane S."/>
            <person name="Chen D.S."/>
            <person name="Capri G.R."/>
            <person name="Burnett J.R."/>
            <person name="Sudheesh P.S."/>
            <person name="Schipma M.J."/>
            <person name="Burd H."/>
            <person name="Bhattacharyya A."/>
            <person name="Rhodes L.D."/>
            <person name="Kaul R."/>
            <person name="Strom M.S."/>
        </authorList>
    </citation>
    <scope>NUCLEOTIDE SEQUENCE [LARGE SCALE GENOMIC DNA]</scope>
    <source>
        <strain evidence="6">ATCC 33209 / DSM 20767 / JCM 11484 / NBRC 15589 / NCIMB 2235</strain>
    </source>
</reference>
<name>A9WLF3_RENSM</name>
<dbReference type="PANTHER" id="PTHR43537">
    <property type="entry name" value="TRANSCRIPTIONAL REGULATOR, GNTR FAMILY"/>
    <property type="match status" value="1"/>
</dbReference>